<reference evidence="1 2" key="1">
    <citation type="submission" date="2018-08" db="EMBL/GenBank/DDBJ databases">
        <title>Aeromicrobium sp. M2KJ-4, whole genome shotgun sequence.</title>
        <authorList>
            <person name="Tuo L."/>
        </authorList>
    </citation>
    <scope>NUCLEOTIDE SEQUENCE [LARGE SCALE GENOMIC DNA]</scope>
    <source>
        <strain evidence="1 2">M2KJ-4</strain>
    </source>
</reference>
<dbReference type="Proteomes" id="UP000265581">
    <property type="component" value="Unassembled WGS sequence"/>
</dbReference>
<keyword evidence="2" id="KW-1185">Reference proteome</keyword>
<gene>
    <name evidence="1" type="ORF">DX116_07165</name>
</gene>
<protein>
    <submittedName>
        <fullName evidence="1">DUF2064 domain-containing protein</fullName>
    </submittedName>
</protein>
<evidence type="ECO:0000313" key="2">
    <source>
        <dbReference type="Proteomes" id="UP000265581"/>
    </source>
</evidence>
<name>A0A371PBN0_9ACTN</name>
<proteinExistence type="predicted"/>
<dbReference type="RefSeq" id="WP_119703442.1">
    <property type="nucleotide sequence ID" value="NZ_JBHSOI010000001.1"/>
</dbReference>
<dbReference type="PANTHER" id="PTHR36529">
    <property type="entry name" value="SLL1095 PROTEIN"/>
    <property type="match status" value="1"/>
</dbReference>
<dbReference type="Gene3D" id="3.90.550.10">
    <property type="entry name" value="Spore Coat Polysaccharide Biosynthesis Protein SpsA, Chain A"/>
    <property type="match status" value="1"/>
</dbReference>
<dbReference type="EMBL" id="QUBR01000001">
    <property type="protein sequence ID" value="REK73329.1"/>
    <property type="molecule type" value="Genomic_DNA"/>
</dbReference>
<dbReference type="InterPro" id="IPR018641">
    <property type="entry name" value="Trfase_1_rSAM/seldom-assoc"/>
</dbReference>
<accession>A0A371PBN0</accession>
<evidence type="ECO:0000313" key="1">
    <source>
        <dbReference type="EMBL" id="REK73329.1"/>
    </source>
</evidence>
<dbReference type="AlphaFoldDB" id="A0A371PBN0"/>
<sequence length="233" mass="23560">MTAPTLLVVAKAPVPGLAKTRVARTVGDDVAADLAAAALLDTLATATAVGWPVVVAMTGDLSRAARADEIREALEPLKVIPQRGDGLAERLANAHADAAAGSTAGIVQVGMDTPQLLVADYLDAGRTVELGSIVVGPATDGGWWLLGLPDPSLAAALTGVEMSASDTGARTVEALGGDVVTLRTLRDMDTWDDAVEIAGTVPISLIADAVSRQLASAAEADETDTTDETGSPS</sequence>
<organism evidence="1 2">
    <name type="scientific">Aeromicrobium endophyticum</name>
    <dbReference type="NCBI Taxonomy" id="2292704"/>
    <lineage>
        <taxon>Bacteria</taxon>
        <taxon>Bacillati</taxon>
        <taxon>Actinomycetota</taxon>
        <taxon>Actinomycetes</taxon>
        <taxon>Propionibacteriales</taxon>
        <taxon>Nocardioidaceae</taxon>
        <taxon>Aeromicrobium</taxon>
    </lineage>
</organism>
<dbReference type="SUPFAM" id="SSF53448">
    <property type="entry name" value="Nucleotide-diphospho-sugar transferases"/>
    <property type="match status" value="1"/>
</dbReference>
<dbReference type="PANTHER" id="PTHR36529:SF1">
    <property type="entry name" value="GLYCOSYLTRANSFERASE"/>
    <property type="match status" value="1"/>
</dbReference>
<comment type="caution">
    <text evidence="1">The sequence shown here is derived from an EMBL/GenBank/DDBJ whole genome shotgun (WGS) entry which is preliminary data.</text>
</comment>
<dbReference type="OrthoDB" id="9798250at2"/>
<dbReference type="Pfam" id="PF09837">
    <property type="entry name" value="DUF2064"/>
    <property type="match status" value="1"/>
</dbReference>
<dbReference type="InterPro" id="IPR029044">
    <property type="entry name" value="Nucleotide-diphossugar_trans"/>
</dbReference>